<reference evidence="2" key="1">
    <citation type="journal article" date="2019" name="Int. J. Syst. Evol. Microbiol.">
        <title>The Global Catalogue of Microorganisms (GCM) 10K type strain sequencing project: providing services to taxonomists for standard genome sequencing and annotation.</title>
        <authorList>
            <consortium name="The Broad Institute Genomics Platform"/>
            <consortium name="The Broad Institute Genome Sequencing Center for Infectious Disease"/>
            <person name="Wu L."/>
            <person name="Ma J."/>
        </authorList>
    </citation>
    <scope>NUCLEOTIDE SEQUENCE [LARGE SCALE GENOMIC DNA]</scope>
    <source>
        <strain evidence="2">CECT 7184</strain>
    </source>
</reference>
<sequence>MKEPACKEQVLFLLFYEECLEEVKRQQPIYSLRAGQVHRWIDVRESANQKKNKKIVKIQLN</sequence>
<accession>A0ABW0YM86</accession>
<proteinExistence type="predicted"/>
<keyword evidence="2" id="KW-1185">Reference proteome</keyword>
<comment type="caution">
    <text evidence="1">The sequence shown here is derived from an EMBL/GenBank/DDBJ whole genome shotgun (WGS) entry which is preliminary data.</text>
</comment>
<name>A0ABW0YM86_9BACI</name>
<organism evidence="1 2">
    <name type="scientific">Thalassorhabdus alkalitolerans</name>
    <dbReference type="NCBI Taxonomy" id="2282697"/>
    <lineage>
        <taxon>Bacteria</taxon>
        <taxon>Bacillati</taxon>
        <taxon>Bacillota</taxon>
        <taxon>Bacilli</taxon>
        <taxon>Bacillales</taxon>
        <taxon>Bacillaceae</taxon>
        <taxon>Thalassorhabdus</taxon>
    </lineage>
</organism>
<dbReference type="EMBL" id="JBHSOZ010000003">
    <property type="protein sequence ID" value="MFC5712532.1"/>
    <property type="molecule type" value="Genomic_DNA"/>
</dbReference>
<gene>
    <name evidence="1" type="ORF">ACFPU1_07040</name>
</gene>
<dbReference type="RefSeq" id="WP_385943711.1">
    <property type="nucleotide sequence ID" value="NZ_JBHSPG010000023.1"/>
</dbReference>
<protein>
    <submittedName>
        <fullName evidence="1">Uncharacterized protein</fullName>
    </submittedName>
</protein>
<evidence type="ECO:0000313" key="1">
    <source>
        <dbReference type="EMBL" id="MFC5712532.1"/>
    </source>
</evidence>
<dbReference type="Proteomes" id="UP001596142">
    <property type="component" value="Unassembled WGS sequence"/>
</dbReference>
<evidence type="ECO:0000313" key="2">
    <source>
        <dbReference type="Proteomes" id="UP001596142"/>
    </source>
</evidence>